<evidence type="ECO:0000313" key="2">
    <source>
        <dbReference type="EMBL" id="OAQ99753.1"/>
    </source>
</evidence>
<dbReference type="EMBL" id="LUKN01002045">
    <property type="protein sequence ID" value="OAQ99753.1"/>
    <property type="molecule type" value="Genomic_DNA"/>
</dbReference>
<organism evidence="2 3">
    <name type="scientific">Cordyceps confragosa</name>
    <name type="common">Lecanicillium lecanii</name>
    <dbReference type="NCBI Taxonomy" id="2714763"/>
    <lineage>
        <taxon>Eukaryota</taxon>
        <taxon>Fungi</taxon>
        <taxon>Dikarya</taxon>
        <taxon>Ascomycota</taxon>
        <taxon>Pezizomycotina</taxon>
        <taxon>Sordariomycetes</taxon>
        <taxon>Hypocreomycetidae</taxon>
        <taxon>Hypocreales</taxon>
        <taxon>Cordycipitaceae</taxon>
        <taxon>Akanthomyces</taxon>
    </lineage>
</organism>
<feature type="compositionally biased region" description="Basic and acidic residues" evidence="1">
    <location>
        <begin position="1"/>
        <end position="11"/>
    </location>
</feature>
<reference evidence="2 3" key="1">
    <citation type="submission" date="2016-03" db="EMBL/GenBank/DDBJ databases">
        <title>Fine-scale spatial genetic structure of a fungal parasite of coffee scale insects.</title>
        <authorList>
            <person name="Jackson D."/>
            <person name="Zemenick K.A."/>
            <person name="Malloure B."/>
            <person name="Quandt C.A."/>
            <person name="James T.Y."/>
        </authorList>
    </citation>
    <scope>NUCLEOTIDE SEQUENCE [LARGE SCALE GENOMIC DNA]</scope>
    <source>
        <strain evidence="2 3">UM487</strain>
    </source>
</reference>
<name>A0A179IE29_CORDF</name>
<dbReference type="Proteomes" id="UP000243081">
    <property type="component" value="Unassembled WGS sequence"/>
</dbReference>
<sequence length="128" mass="13724">MTSPANKDEKQAQPSNPQDLATVRASNYTRESNLNSHPRMLCTTPSRMPGNRSHACTRERAKEKGKEKTLTDAESRGEQTATQLEANLTSLESKLDAMLAAFERQAEGGDGENGDKTGSDGNGTGKGV</sequence>
<dbReference type="AlphaFoldDB" id="A0A179IE29"/>
<proteinExistence type="predicted"/>
<accession>A0A179IE29</accession>
<keyword evidence="3" id="KW-1185">Reference proteome</keyword>
<feature type="region of interest" description="Disordered" evidence="1">
    <location>
        <begin position="103"/>
        <end position="128"/>
    </location>
</feature>
<feature type="compositionally biased region" description="Basic and acidic residues" evidence="1">
    <location>
        <begin position="56"/>
        <end position="77"/>
    </location>
</feature>
<evidence type="ECO:0000313" key="3">
    <source>
        <dbReference type="Proteomes" id="UP000243081"/>
    </source>
</evidence>
<dbReference type="OrthoDB" id="5398685at2759"/>
<gene>
    <name evidence="2" type="ORF">LLEC1_01976</name>
</gene>
<feature type="compositionally biased region" description="Polar residues" evidence="1">
    <location>
        <begin position="12"/>
        <end position="36"/>
    </location>
</feature>
<protein>
    <submittedName>
        <fullName evidence="2">Uncharacterized protein</fullName>
    </submittedName>
</protein>
<comment type="caution">
    <text evidence="2">The sequence shown here is derived from an EMBL/GenBank/DDBJ whole genome shotgun (WGS) entry which is preliminary data.</text>
</comment>
<feature type="region of interest" description="Disordered" evidence="1">
    <location>
        <begin position="1"/>
        <end position="80"/>
    </location>
</feature>
<evidence type="ECO:0000256" key="1">
    <source>
        <dbReference type="SAM" id="MobiDB-lite"/>
    </source>
</evidence>